<name>A0ABR3M8Y6_9TELE</name>
<feature type="non-terminal residue" evidence="1">
    <location>
        <position position="57"/>
    </location>
</feature>
<sequence>MQVEQRSHRRTRSVAARWNAWTRIGGGPKWGLGVQCNTYLVPHLGRVCVRTAEMDES</sequence>
<keyword evidence="2" id="KW-1185">Reference proteome</keyword>
<evidence type="ECO:0000313" key="2">
    <source>
        <dbReference type="Proteomes" id="UP001558613"/>
    </source>
</evidence>
<organism evidence="1 2">
    <name type="scientific">Cirrhinus molitorella</name>
    <name type="common">mud carp</name>
    <dbReference type="NCBI Taxonomy" id="172907"/>
    <lineage>
        <taxon>Eukaryota</taxon>
        <taxon>Metazoa</taxon>
        <taxon>Chordata</taxon>
        <taxon>Craniata</taxon>
        <taxon>Vertebrata</taxon>
        <taxon>Euteleostomi</taxon>
        <taxon>Actinopterygii</taxon>
        <taxon>Neopterygii</taxon>
        <taxon>Teleostei</taxon>
        <taxon>Ostariophysi</taxon>
        <taxon>Cypriniformes</taxon>
        <taxon>Cyprinidae</taxon>
        <taxon>Labeoninae</taxon>
        <taxon>Labeonini</taxon>
        <taxon>Cirrhinus</taxon>
    </lineage>
</organism>
<dbReference type="Proteomes" id="UP001558613">
    <property type="component" value="Unassembled WGS sequence"/>
</dbReference>
<protein>
    <submittedName>
        <fullName evidence="1">Uncharacterized protein</fullName>
    </submittedName>
</protein>
<dbReference type="EMBL" id="JAYMGO010000015">
    <property type="protein sequence ID" value="KAL1260399.1"/>
    <property type="molecule type" value="Genomic_DNA"/>
</dbReference>
<proteinExistence type="predicted"/>
<reference evidence="1 2" key="1">
    <citation type="submission" date="2023-09" db="EMBL/GenBank/DDBJ databases">
        <authorList>
            <person name="Wang M."/>
        </authorList>
    </citation>
    <scope>NUCLEOTIDE SEQUENCE [LARGE SCALE GENOMIC DNA]</scope>
    <source>
        <strain evidence="1">GT-2023</strain>
        <tissue evidence="1">Liver</tissue>
    </source>
</reference>
<gene>
    <name evidence="1" type="ORF">QQF64_008226</name>
</gene>
<evidence type="ECO:0000313" key="1">
    <source>
        <dbReference type="EMBL" id="KAL1260399.1"/>
    </source>
</evidence>
<comment type="caution">
    <text evidence="1">The sequence shown here is derived from an EMBL/GenBank/DDBJ whole genome shotgun (WGS) entry which is preliminary data.</text>
</comment>
<accession>A0ABR3M8Y6</accession>